<evidence type="ECO:0000313" key="4">
    <source>
        <dbReference type="Proteomes" id="UP001500618"/>
    </source>
</evidence>
<dbReference type="NCBIfam" id="TIGR00666">
    <property type="entry name" value="PBP4"/>
    <property type="match status" value="1"/>
</dbReference>
<dbReference type="InterPro" id="IPR012338">
    <property type="entry name" value="Beta-lactam/transpept-like"/>
</dbReference>
<comment type="similarity">
    <text evidence="1">Belongs to the peptidase S13 family.</text>
</comment>
<dbReference type="InterPro" id="IPR000667">
    <property type="entry name" value="Peptidase_S13"/>
</dbReference>
<gene>
    <name evidence="3" type="primary">dacB_2</name>
    <name evidence="3" type="ORF">GCM10009765_62780</name>
</gene>
<evidence type="ECO:0000256" key="2">
    <source>
        <dbReference type="ARBA" id="ARBA00022801"/>
    </source>
</evidence>
<dbReference type="PANTHER" id="PTHR30023">
    <property type="entry name" value="D-ALANYL-D-ALANINE CARBOXYPEPTIDASE"/>
    <property type="match status" value="1"/>
</dbReference>
<dbReference type="RefSeq" id="WP_163566969.1">
    <property type="nucleotide sequence ID" value="NZ_BAAANY010000030.1"/>
</dbReference>
<evidence type="ECO:0000256" key="1">
    <source>
        <dbReference type="ARBA" id="ARBA00006096"/>
    </source>
</evidence>
<name>A0ABP4UJI7_9ACTN</name>
<dbReference type="Gene3D" id="3.40.710.10">
    <property type="entry name" value="DD-peptidase/beta-lactamase superfamily"/>
    <property type="match status" value="2"/>
</dbReference>
<proteinExistence type="inferred from homology"/>
<keyword evidence="4" id="KW-1185">Reference proteome</keyword>
<dbReference type="SUPFAM" id="SSF56601">
    <property type="entry name" value="beta-lactamase/transpeptidase-like"/>
    <property type="match status" value="1"/>
</dbReference>
<sequence length="468" mass="45899">MVARAPRWLLVTGLVAAVLVGIAGTAGGAVVSVAFAAPIRGYLTPLPPTPEVAYPVPGLQAAPQPVLAAAGGADPTAEGLASQLGQALADSRLGPSVSVSVRDGNTGESLYGHTDSSSVPAASATKLLTATAALESFGPDYRFKTRAVAGAAGAVYLVGGGDPTLGIGPKTAYPDAARLDQLAAQVRKALGGASVSKIIVDTSLFSGPTQAAGWDPTDVSGGDVAPITALMVDGGRTSPSEDARGRTTTPAVFAAQGFAQALGVPSAYITSGKAPAGARELGSVSSPMLSGIVYDNLQISDNVISEVLAHQVGLKNGQPGSFAGGAAAVIATLSKLGVPAGDATLSDASGLSRNDRVSARLLSSVLATASSPAHPNLRPAITGLPVAGYSGTLDSRFQDGKSRAGAGLVRAKTGTLSGVSSLAGTLVDSSGQVLVFAVVADKVPNGGTSAAEDALDAVAAKLAGCGCS</sequence>
<dbReference type="Gene3D" id="3.50.80.20">
    <property type="entry name" value="D-Ala-D-Ala carboxypeptidase C, peptidase S13"/>
    <property type="match status" value="1"/>
</dbReference>
<keyword evidence="3" id="KW-0645">Protease</keyword>
<dbReference type="Proteomes" id="UP001500618">
    <property type="component" value="Unassembled WGS sequence"/>
</dbReference>
<evidence type="ECO:0000313" key="3">
    <source>
        <dbReference type="EMBL" id="GAA1705042.1"/>
    </source>
</evidence>
<dbReference type="PRINTS" id="PR00922">
    <property type="entry name" value="DADACBPTASE3"/>
</dbReference>
<accession>A0ABP4UJI7</accession>
<organism evidence="3 4">
    <name type="scientific">Fodinicola feengrottensis</name>
    <dbReference type="NCBI Taxonomy" id="435914"/>
    <lineage>
        <taxon>Bacteria</taxon>
        <taxon>Bacillati</taxon>
        <taxon>Actinomycetota</taxon>
        <taxon>Actinomycetes</taxon>
        <taxon>Mycobacteriales</taxon>
        <taxon>Fodinicola</taxon>
    </lineage>
</organism>
<comment type="caution">
    <text evidence="3">The sequence shown here is derived from an EMBL/GenBank/DDBJ whole genome shotgun (WGS) entry which is preliminary data.</text>
</comment>
<dbReference type="PANTHER" id="PTHR30023:SF0">
    <property type="entry name" value="PENICILLIN-SENSITIVE CARBOXYPEPTIDASE A"/>
    <property type="match status" value="1"/>
</dbReference>
<dbReference type="Pfam" id="PF02113">
    <property type="entry name" value="Peptidase_S13"/>
    <property type="match status" value="2"/>
</dbReference>
<protein>
    <submittedName>
        <fullName evidence="3">D-alanyl-D-alanine carboxypeptidase/D-alanyl-D-alanine-endopeptidase</fullName>
    </submittedName>
</protein>
<dbReference type="GO" id="GO:0004180">
    <property type="term" value="F:carboxypeptidase activity"/>
    <property type="evidence" value="ECO:0007669"/>
    <property type="project" value="UniProtKB-KW"/>
</dbReference>
<keyword evidence="3" id="KW-0121">Carboxypeptidase</keyword>
<reference evidence="4" key="1">
    <citation type="journal article" date="2019" name="Int. J. Syst. Evol. Microbiol.">
        <title>The Global Catalogue of Microorganisms (GCM) 10K type strain sequencing project: providing services to taxonomists for standard genome sequencing and annotation.</title>
        <authorList>
            <consortium name="The Broad Institute Genomics Platform"/>
            <consortium name="The Broad Institute Genome Sequencing Center for Infectious Disease"/>
            <person name="Wu L."/>
            <person name="Ma J."/>
        </authorList>
    </citation>
    <scope>NUCLEOTIDE SEQUENCE [LARGE SCALE GENOMIC DNA]</scope>
    <source>
        <strain evidence="4">JCM 14718</strain>
    </source>
</reference>
<dbReference type="EMBL" id="BAAANY010000030">
    <property type="protein sequence ID" value="GAA1705042.1"/>
    <property type="molecule type" value="Genomic_DNA"/>
</dbReference>
<keyword evidence="2" id="KW-0378">Hydrolase</keyword>